<dbReference type="SUPFAM" id="SSF81345">
    <property type="entry name" value="ABC transporter involved in vitamin B12 uptake, BtuC"/>
    <property type="match status" value="1"/>
</dbReference>
<feature type="transmembrane region" description="Helical" evidence="8">
    <location>
        <begin position="21"/>
        <end position="47"/>
    </location>
</feature>
<keyword evidence="6 8" id="KW-1133">Transmembrane helix</keyword>
<dbReference type="PANTHER" id="PTHR30472">
    <property type="entry name" value="FERRIC ENTEROBACTIN TRANSPORT SYSTEM PERMEASE PROTEIN"/>
    <property type="match status" value="1"/>
</dbReference>
<evidence type="ECO:0000256" key="4">
    <source>
        <dbReference type="ARBA" id="ARBA00022475"/>
    </source>
</evidence>
<evidence type="ECO:0000313" key="10">
    <source>
        <dbReference type="Proteomes" id="UP000019102"/>
    </source>
</evidence>
<feature type="transmembrane region" description="Helical" evidence="8">
    <location>
        <begin position="90"/>
        <end position="110"/>
    </location>
</feature>
<dbReference type="InterPro" id="IPR000522">
    <property type="entry name" value="ABC_transptr_permease_BtuC"/>
</dbReference>
<evidence type="ECO:0000256" key="3">
    <source>
        <dbReference type="ARBA" id="ARBA00022448"/>
    </source>
</evidence>
<keyword evidence="10" id="KW-1185">Reference proteome</keyword>
<evidence type="ECO:0000256" key="5">
    <source>
        <dbReference type="ARBA" id="ARBA00022692"/>
    </source>
</evidence>
<gene>
    <name evidence="9" type="ORF">JCM21714_4327</name>
</gene>
<dbReference type="Pfam" id="PF01032">
    <property type="entry name" value="FecCD"/>
    <property type="match status" value="1"/>
</dbReference>
<dbReference type="InterPro" id="IPR037294">
    <property type="entry name" value="ABC_BtuC-like"/>
</dbReference>
<evidence type="ECO:0000256" key="1">
    <source>
        <dbReference type="ARBA" id="ARBA00004651"/>
    </source>
</evidence>
<dbReference type="Gene3D" id="1.10.3470.10">
    <property type="entry name" value="ABC transporter involved in vitamin B12 uptake, BtuC"/>
    <property type="match status" value="1"/>
</dbReference>
<keyword evidence="4" id="KW-1003">Cell membrane</keyword>
<sequence length="118" mass="12148">MLELGEQSAISLGVNTDMTRITLIVSAVCMIALATATTGPIAFVAFLSGPIAKRLVGAGFSNALPAGLVGINLVLGGADLIGQFAFDVRYPVGIITGILGGAPYLIFLLIRMNRKGDL</sequence>
<dbReference type="GO" id="GO:0033214">
    <property type="term" value="P:siderophore-iron import into cell"/>
    <property type="evidence" value="ECO:0007669"/>
    <property type="project" value="TreeGrafter"/>
</dbReference>
<evidence type="ECO:0000313" key="9">
    <source>
        <dbReference type="EMBL" id="GAE95117.1"/>
    </source>
</evidence>
<comment type="subcellular location">
    <subcellularLocation>
        <location evidence="1">Cell membrane</location>
        <topology evidence="1">Multi-pass membrane protein</topology>
    </subcellularLocation>
</comment>
<dbReference type="PANTHER" id="PTHR30472:SF24">
    <property type="entry name" value="FERRIC ENTEROBACTIN TRANSPORT SYSTEM PERMEASE PROTEIN FEPG"/>
    <property type="match status" value="1"/>
</dbReference>
<comment type="similarity">
    <text evidence="2">Belongs to the binding-protein-dependent transport system permease family. FecCD subfamily.</text>
</comment>
<feature type="transmembrane region" description="Helical" evidence="8">
    <location>
        <begin position="59"/>
        <end position="78"/>
    </location>
</feature>
<evidence type="ECO:0000256" key="7">
    <source>
        <dbReference type="ARBA" id="ARBA00023136"/>
    </source>
</evidence>
<dbReference type="EMBL" id="BAVS01000040">
    <property type="protein sequence ID" value="GAE95117.1"/>
    <property type="molecule type" value="Genomic_DNA"/>
</dbReference>
<protein>
    <submittedName>
        <fullName evidence="9">ABC-type Fe3+-siderophore transport system</fullName>
    </submittedName>
</protein>
<keyword evidence="3" id="KW-0813">Transport</keyword>
<name>W4VPI6_9BACI</name>
<comment type="caution">
    <text evidence="9">The sequence shown here is derived from an EMBL/GenBank/DDBJ whole genome shotgun (WGS) entry which is preliminary data.</text>
</comment>
<reference evidence="9 10" key="1">
    <citation type="journal article" date="2014" name="Genome Announc.">
        <title>Draft Genome Sequence of the Boron-Tolerant and Moderately Halotolerant Bacterium Gracilibacillus boraciitolerans JCM 21714T.</title>
        <authorList>
            <person name="Ahmed I."/>
            <person name="Oshima K."/>
            <person name="Suda W."/>
            <person name="Kitamura K."/>
            <person name="Iida T."/>
            <person name="Ohmori Y."/>
            <person name="Fujiwara T."/>
            <person name="Hattori M."/>
            <person name="Ohkuma M."/>
        </authorList>
    </citation>
    <scope>NUCLEOTIDE SEQUENCE [LARGE SCALE GENOMIC DNA]</scope>
    <source>
        <strain evidence="9 10">JCM 21714</strain>
    </source>
</reference>
<dbReference type="eggNOG" id="COG4779">
    <property type="taxonomic scope" value="Bacteria"/>
</dbReference>
<dbReference type="Proteomes" id="UP000019102">
    <property type="component" value="Unassembled WGS sequence"/>
</dbReference>
<proteinExistence type="inferred from homology"/>
<dbReference type="STRING" id="1298598.JCM21714_4327"/>
<dbReference type="GO" id="GO:0022857">
    <property type="term" value="F:transmembrane transporter activity"/>
    <property type="evidence" value="ECO:0007669"/>
    <property type="project" value="InterPro"/>
</dbReference>
<organism evidence="9 10">
    <name type="scientific">Gracilibacillus boraciitolerans JCM 21714</name>
    <dbReference type="NCBI Taxonomy" id="1298598"/>
    <lineage>
        <taxon>Bacteria</taxon>
        <taxon>Bacillati</taxon>
        <taxon>Bacillota</taxon>
        <taxon>Bacilli</taxon>
        <taxon>Bacillales</taxon>
        <taxon>Bacillaceae</taxon>
        <taxon>Gracilibacillus</taxon>
    </lineage>
</organism>
<keyword evidence="7 8" id="KW-0472">Membrane</keyword>
<evidence type="ECO:0000256" key="6">
    <source>
        <dbReference type="ARBA" id="ARBA00022989"/>
    </source>
</evidence>
<evidence type="ECO:0000256" key="8">
    <source>
        <dbReference type="SAM" id="Phobius"/>
    </source>
</evidence>
<dbReference type="AlphaFoldDB" id="W4VPI6"/>
<dbReference type="GO" id="GO:0005886">
    <property type="term" value="C:plasma membrane"/>
    <property type="evidence" value="ECO:0007669"/>
    <property type="project" value="UniProtKB-SubCell"/>
</dbReference>
<accession>W4VPI6</accession>
<keyword evidence="5 8" id="KW-0812">Transmembrane</keyword>
<evidence type="ECO:0000256" key="2">
    <source>
        <dbReference type="ARBA" id="ARBA00007935"/>
    </source>
</evidence>